<accession>F0QY79</accession>
<protein>
    <submittedName>
        <fullName evidence="2">Uncharacterized protein</fullName>
    </submittedName>
</protein>
<name>F0QY79_VULM7</name>
<feature type="transmembrane region" description="Helical" evidence="1">
    <location>
        <begin position="12"/>
        <end position="45"/>
    </location>
</feature>
<evidence type="ECO:0000313" key="3">
    <source>
        <dbReference type="Proteomes" id="UP000007485"/>
    </source>
</evidence>
<organism evidence="2 3">
    <name type="scientific">Vulcanisaeta moutnovskia (strain 768-28)</name>
    <dbReference type="NCBI Taxonomy" id="985053"/>
    <lineage>
        <taxon>Archaea</taxon>
        <taxon>Thermoproteota</taxon>
        <taxon>Thermoprotei</taxon>
        <taxon>Thermoproteales</taxon>
        <taxon>Thermoproteaceae</taxon>
        <taxon>Vulcanisaeta</taxon>
    </lineage>
</organism>
<keyword evidence="1" id="KW-0812">Transmembrane</keyword>
<dbReference type="AlphaFoldDB" id="F0QY79"/>
<proteinExistence type="predicted"/>
<reference evidence="2 3" key="1">
    <citation type="journal article" date="2011" name="J. Bacteriol.">
        <title>Complete genome sequence of 'Vulcanisaeta moutnovskia' strain 768-28, a novel member of the hyperthermophilic crenarchaeal genus vulcanisaeta.</title>
        <authorList>
            <person name="Gumerov V.M."/>
            <person name="Mardanov A.V."/>
            <person name="Beletsky A.V."/>
            <person name="Prokofeva M.I."/>
            <person name="Bonch-Osmolovskaya E.A."/>
            <person name="Ravin N.V."/>
            <person name="Skryabin K.G."/>
        </authorList>
    </citation>
    <scope>NUCLEOTIDE SEQUENCE [LARGE SCALE GENOMIC DNA]</scope>
    <source>
        <strain evidence="2 3">768-28</strain>
    </source>
</reference>
<dbReference type="eggNOG" id="arCOG02747">
    <property type="taxonomic scope" value="Archaea"/>
</dbReference>
<evidence type="ECO:0000313" key="2">
    <source>
        <dbReference type="EMBL" id="ADY01316.1"/>
    </source>
</evidence>
<keyword evidence="1" id="KW-1133">Transmembrane helix</keyword>
<dbReference type="Proteomes" id="UP000007485">
    <property type="component" value="Chromosome"/>
</dbReference>
<gene>
    <name evidence="2" type="ordered locus">VMUT_1111</name>
</gene>
<dbReference type="KEGG" id="vmo:VMUT_1111"/>
<feature type="transmembrane region" description="Helical" evidence="1">
    <location>
        <begin position="51"/>
        <end position="80"/>
    </location>
</feature>
<keyword evidence="3" id="KW-1185">Reference proteome</keyword>
<dbReference type="HOGENOM" id="CLU_759969_0_0_2"/>
<dbReference type="EMBL" id="CP002529">
    <property type="protein sequence ID" value="ADY01316.1"/>
    <property type="molecule type" value="Genomic_DNA"/>
</dbReference>
<dbReference type="GeneID" id="10288763"/>
<keyword evidence="1" id="KW-0472">Membrane</keyword>
<dbReference type="STRING" id="985053.VMUT_1111"/>
<sequence>MNKRVITDWVRIFVTTIPVVSAIASIGNIPLFSLFVVMTIITWLYWDRYPIPISLALIALNSIVTTPINIALTSISTLALDKALRTGNDKPWWLYASSLTASISIALLLLKIYVAVSLAVPTLYLLIKSLLSFIRFHTVNIELRPGKELRTNAGTELAYPLTIVTRPRLRATVRIKAPRNLTISPSELRIDGEGTVNIIARYRLGGVKRPRLMLTLIDEAGIIRVARVIRHPRITVIPRARAAVEAVRGFLAQSMSSLGMENVQEVREYIPGDPIRRIHWKKSAKLNRLTIKLMQSQGLMGPIVLLSYASNSTFADKIGEVFVYLTAELLTRIPRVEVISMSRDGEVTNYLLDKDNYFNMIDEILGRIENLGIRLIGGGDYADILSIIKYLIPLRIKDIDKEETIVIGQALFMEPMCKALGERAICISV</sequence>
<feature type="transmembrane region" description="Helical" evidence="1">
    <location>
        <begin position="116"/>
        <end position="134"/>
    </location>
</feature>
<evidence type="ECO:0000256" key="1">
    <source>
        <dbReference type="SAM" id="Phobius"/>
    </source>
</evidence>
<dbReference type="OrthoDB" id="19186at2157"/>
<dbReference type="RefSeq" id="WP_013604478.1">
    <property type="nucleotide sequence ID" value="NC_015151.1"/>
</dbReference>